<keyword evidence="2" id="KW-1185">Reference proteome</keyword>
<name>A0ABX5ZJI3_9GAMM</name>
<evidence type="ECO:0000313" key="1">
    <source>
        <dbReference type="EMBL" id="QEO57544.1"/>
    </source>
</evidence>
<dbReference type="Proteomes" id="UP000322509">
    <property type="component" value="Chromosome"/>
</dbReference>
<proteinExistence type="predicted"/>
<evidence type="ECO:0000313" key="2">
    <source>
        <dbReference type="Proteomes" id="UP000322509"/>
    </source>
</evidence>
<reference evidence="1 2" key="1">
    <citation type="submission" date="2019-09" db="EMBL/GenBank/DDBJ databases">
        <title>Complete genome sequence of Francisella marina E103-15.</title>
        <authorList>
            <person name="Tekedar H.C."/>
            <person name="Griffin M.J."/>
            <person name="Waldbieser G.C."/>
            <person name="Soto E."/>
        </authorList>
    </citation>
    <scope>NUCLEOTIDE SEQUENCE [LARGE SCALE GENOMIC DNA]</scope>
    <source>
        <strain evidence="1 2">E103-15</strain>
    </source>
</reference>
<evidence type="ECO:0008006" key="3">
    <source>
        <dbReference type="Google" id="ProtNLM"/>
    </source>
</evidence>
<gene>
    <name evidence="1" type="ORF">F0R74_06650</name>
</gene>
<protein>
    <recommendedName>
        <fullName evidence="3">DUF2190 family protein</fullName>
    </recommendedName>
</protein>
<dbReference type="EMBL" id="CP043550">
    <property type="protein sequence ID" value="QEO57544.1"/>
    <property type="molecule type" value="Genomic_DNA"/>
</dbReference>
<sequence length="148" mass="15286">MSFSNFGRNYRNSNGASGGSGTTTINNTITSDEKIEATTAQALVAGSAVILQAGDIIDYADNTLTEANSLSIGVITQLYASGVVAEVFTGGIQTCPAWSFTTGQTVYLGAGGVLTHTQPTSGQYITVLGIATAPNELKIDIKYLGIQL</sequence>
<dbReference type="RefSeq" id="WP_149368724.1">
    <property type="nucleotide sequence ID" value="NZ_CP043550.1"/>
</dbReference>
<accession>A0ABX5ZJI3</accession>
<organism evidence="1 2">
    <name type="scientific">Francisella marina</name>
    <dbReference type="NCBI Taxonomy" id="2249302"/>
    <lineage>
        <taxon>Bacteria</taxon>
        <taxon>Pseudomonadati</taxon>
        <taxon>Pseudomonadota</taxon>
        <taxon>Gammaproteobacteria</taxon>
        <taxon>Thiotrichales</taxon>
        <taxon>Francisellaceae</taxon>
        <taxon>Francisella</taxon>
    </lineage>
</organism>